<evidence type="ECO:0000313" key="3">
    <source>
        <dbReference type="EMBL" id="OGM62122.1"/>
    </source>
</evidence>
<feature type="compositionally biased region" description="Basic and acidic residues" evidence="1">
    <location>
        <begin position="263"/>
        <end position="274"/>
    </location>
</feature>
<evidence type="ECO:0000256" key="1">
    <source>
        <dbReference type="SAM" id="MobiDB-lite"/>
    </source>
</evidence>
<evidence type="ECO:0000256" key="2">
    <source>
        <dbReference type="SAM" id="Phobius"/>
    </source>
</evidence>
<accession>A0A1F8BDL0</accession>
<protein>
    <submittedName>
        <fullName evidence="3">Uncharacterized protein</fullName>
    </submittedName>
</protein>
<dbReference type="Proteomes" id="UP000177082">
    <property type="component" value="Unassembled WGS sequence"/>
</dbReference>
<keyword evidence="2" id="KW-1133">Transmembrane helix</keyword>
<reference evidence="3 4" key="1">
    <citation type="journal article" date="2016" name="Nat. Commun.">
        <title>Thousands of microbial genomes shed light on interconnected biogeochemical processes in an aquifer system.</title>
        <authorList>
            <person name="Anantharaman K."/>
            <person name="Brown C.T."/>
            <person name="Hug L.A."/>
            <person name="Sharon I."/>
            <person name="Castelle C.J."/>
            <person name="Probst A.J."/>
            <person name="Thomas B.C."/>
            <person name="Singh A."/>
            <person name="Wilkins M.J."/>
            <person name="Karaoz U."/>
            <person name="Brodie E.L."/>
            <person name="Williams K.H."/>
            <person name="Hubbard S.S."/>
            <person name="Banfield J.F."/>
        </authorList>
    </citation>
    <scope>NUCLEOTIDE SEQUENCE [LARGE SCALE GENOMIC DNA]</scope>
</reference>
<dbReference type="STRING" id="1802519.A2961_05105"/>
<comment type="caution">
    <text evidence="3">The sequence shown here is derived from an EMBL/GenBank/DDBJ whole genome shotgun (WGS) entry which is preliminary data.</text>
</comment>
<feature type="compositionally biased region" description="Acidic residues" evidence="1">
    <location>
        <begin position="275"/>
        <end position="286"/>
    </location>
</feature>
<gene>
    <name evidence="3" type="ORF">A2961_05105</name>
</gene>
<dbReference type="AlphaFoldDB" id="A0A1F8BDL0"/>
<sequence length="286" mass="32314">MSSRNKNNLSKLFPLAVVAFGVVTITAISLSSRRPQYSNTEAKAKAICNSKYNPTIKPDEFTTKITNKYTSLPVGRKLTYEEQTVDGTEKVEITIDGQTKKVMGVTTLVYRDKVWLDSNEDGKYTAKEIIEDTKDYVAQHKNTRDLWYFGEDVSNYEDGKFLNNDGSWLAGKDGAKPGIWVKQSPKVGETYLQECYKGEAEDTVEIVSLDTNVKLKEFGTLKDCLKTYDYTPLDAESKEFKYYCPSLGARVATENILTEERAELVGLQDSKKNNDDDEDEDDDEDD</sequence>
<dbReference type="EMBL" id="MGHF01000029">
    <property type="protein sequence ID" value="OGM62122.1"/>
    <property type="molecule type" value="Genomic_DNA"/>
</dbReference>
<keyword evidence="2" id="KW-0472">Membrane</keyword>
<name>A0A1F8BDL0_9BACT</name>
<proteinExistence type="predicted"/>
<evidence type="ECO:0000313" key="4">
    <source>
        <dbReference type="Proteomes" id="UP000177082"/>
    </source>
</evidence>
<feature type="region of interest" description="Disordered" evidence="1">
    <location>
        <begin position="263"/>
        <end position="286"/>
    </location>
</feature>
<organism evidence="3 4">
    <name type="scientific">Candidatus Woesebacteria bacterium RIFCSPLOWO2_01_FULL_39_21</name>
    <dbReference type="NCBI Taxonomy" id="1802519"/>
    <lineage>
        <taxon>Bacteria</taxon>
        <taxon>Candidatus Woeseibacteriota</taxon>
    </lineage>
</organism>
<feature type="transmembrane region" description="Helical" evidence="2">
    <location>
        <begin position="12"/>
        <end position="30"/>
    </location>
</feature>
<keyword evidence="2" id="KW-0812">Transmembrane</keyword>